<proteinExistence type="predicted"/>
<dbReference type="EC" id="2.1.1.297" evidence="1"/>
<dbReference type="CDD" id="cd02440">
    <property type="entry name" value="AdoMet_MTases"/>
    <property type="match status" value="1"/>
</dbReference>
<protein>
    <recommendedName>
        <fullName evidence="1">peptide chain release factor N(5)-glutamine methyltransferase</fullName>
        <ecNumber evidence="1">2.1.1.297</ecNumber>
    </recommendedName>
</protein>
<dbReference type="InterPro" id="IPR007848">
    <property type="entry name" value="Small_mtfrase_dom"/>
</dbReference>
<keyword evidence="8" id="KW-1185">Reference proteome</keyword>
<dbReference type="GO" id="GO:0102559">
    <property type="term" value="F:peptide chain release factor N(5)-glutamine methyltransferase activity"/>
    <property type="evidence" value="ECO:0007669"/>
    <property type="project" value="UniProtKB-EC"/>
</dbReference>
<dbReference type="Gene3D" id="1.10.8.10">
    <property type="entry name" value="DNA helicase RuvA subunit, C-terminal domain"/>
    <property type="match status" value="1"/>
</dbReference>
<dbReference type="InterPro" id="IPR029063">
    <property type="entry name" value="SAM-dependent_MTases_sf"/>
</dbReference>
<evidence type="ECO:0000259" key="6">
    <source>
        <dbReference type="Pfam" id="PF05175"/>
    </source>
</evidence>
<dbReference type="InterPro" id="IPR050320">
    <property type="entry name" value="N5-glutamine_MTase"/>
</dbReference>
<dbReference type="GO" id="GO:0003676">
    <property type="term" value="F:nucleic acid binding"/>
    <property type="evidence" value="ECO:0007669"/>
    <property type="project" value="InterPro"/>
</dbReference>
<evidence type="ECO:0000313" key="8">
    <source>
        <dbReference type="Proteomes" id="UP000308181"/>
    </source>
</evidence>
<dbReference type="NCBIfam" id="TIGR03534">
    <property type="entry name" value="RF_mod_PrmC"/>
    <property type="match status" value="1"/>
</dbReference>
<evidence type="ECO:0000256" key="4">
    <source>
        <dbReference type="ARBA" id="ARBA00022691"/>
    </source>
</evidence>
<dbReference type="PANTHER" id="PTHR18895:SF74">
    <property type="entry name" value="MTRF1L RELEASE FACTOR GLUTAMINE METHYLTRANSFERASE"/>
    <property type="match status" value="1"/>
</dbReference>
<keyword evidence="4" id="KW-0949">S-adenosyl-L-methionine</keyword>
<dbReference type="OrthoDB" id="9800643at2"/>
<dbReference type="PROSITE" id="PS00092">
    <property type="entry name" value="N6_MTASE"/>
    <property type="match status" value="1"/>
</dbReference>
<dbReference type="EMBL" id="SWBP01000003">
    <property type="protein sequence ID" value="TKB97561.1"/>
    <property type="molecule type" value="Genomic_DNA"/>
</dbReference>
<dbReference type="InterPro" id="IPR019874">
    <property type="entry name" value="RF_methyltr_PrmC"/>
</dbReference>
<organism evidence="7 8">
    <name type="scientific">Pedobacter cryophilus</name>
    <dbReference type="NCBI Taxonomy" id="2571271"/>
    <lineage>
        <taxon>Bacteria</taxon>
        <taxon>Pseudomonadati</taxon>
        <taxon>Bacteroidota</taxon>
        <taxon>Sphingobacteriia</taxon>
        <taxon>Sphingobacteriales</taxon>
        <taxon>Sphingobacteriaceae</taxon>
        <taxon>Pedobacter</taxon>
    </lineage>
</organism>
<comment type="caution">
    <text evidence="7">The sequence shown here is derived from an EMBL/GenBank/DDBJ whole genome shotgun (WGS) entry which is preliminary data.</text>
</comment>
<evidence type="ECO:0000256" key="2">
    <source>
        <dbReference type="ARBA" id="ARBA00022603"/>
    </source>
</evidence>
<keyword evidence="2 7" id="KW-0489">Methyltransferase</keyword>
<evidence type="ECO:0000256" key="3">
    <source>
        <dbReference type="ARBA" id="ARBA00022679"/>
    </source>
</evidence>
<dbReference type="PANTHER" id="PTHR18895">
    <property type="entry name" value="HEMK METHYLTRANSFERASE"/>
    <property type="match status" value="1"/>
</dbReference>
<feature type="domain" description="Methyltransferase small" evidence="6">
    <location>
        <begin position="78"/>
        <end position="164"/>
    </location>
</feature>
<evidence type="ECO:0000256" key="1">
    <source>
        <dbReference type="ARBA" id="ARBA00012771"/>
    </source>
</evidence>
<evidence type="ECO:0000313" key="7">
    <source>
        <dbReference type="EMBL" id="TKB97561.1"/>
    </source>
</evidence>
<keyword evidence="3 7" id="KW-0808">Transferase</keyword>
<dbReference type="RefSeq" id="WP_136826136.1">
    <property type="nucleotide sequence ID" value="NZ_SWBP01000003.1"/>
</dbReference>
<accession>A0A4U1BYJ1</accession>
<dbReference type="Proteomes" id="UP000308181">
    <property type="component" value="Unassembled WGS sequence"/>
</dbReference>
<dbReference type="Gene3D" id="3.40.50.150">
    <property type="entry name" value="Vaccinia Virus protein VP39"/>
    <property type="match status" value="1"/>
</dbReference>
<evidence type="ECO:0000256" key="5">
    <source>
        <dbReference type="ARBA" id="ARBA00048391"/>
    </source>
</evidence>
<dbReference type="InterPro" id="IPR002052">
    <property type="entry name" value="DNA_methylase_N6_adenine_CS"/>
</dbReference>
<name>A0A4U1BYJ1_9SPHI</name>
<dbReference type="Pfam" id="PF05175">
    <property type="entry name" value="MTS"/>
    <property type="match status" value="1"/>
</dbReference>
<reference evidence="7 8" key="1">
    <citation type="submission" date="2019-04" db="EMBL/GenBank/DDBJ databases">
        <title>Pedobacter sp. AR-3-17 sp. nov., isolated from Arctic soil.</title>
        <authorList>
            <person name="Dahal R.H."/>
            <person name="Kim D.-U."/>
        </authorList>
    </citation>
    <scope>NUCLEOTIDE SEQUENCE [LARGE SCALE GENOMIC DNA]</scope>
    <source>
        <strain evidence="7 8">AR-3-17</strain>
    </source>
</reference>
<gene>
    <name evidence="7" type="primary">prmC</name>
    <name evidence="7" type="ORF">FA046_09320</name>
</gene>
<dbReference type="InterPro" id="IPR004556">
    <property type="entry name" value="HemK-like"/>
</dbReference>
<sequence>MMIENIIGRNDLVNQEVELSLTDKAAFEEKIQKLLLQIPIQYVLEEADFYGLKFKVNSSVLIPRPETEELVHLIIKNHKNQSLNILDIGTGSGCIPISLQRNLPLAHISAIDISEDALKVAKQNAQLNRVEVSFLKDDALNLLTSNYPVFDVIVSNPPYIAISEKSDMENTVIAYEPHLALFVSDENPLIFYDRIADFALTNLNKQGFLYFEINQALAEETKILLEQKGFKAQIIKDINNNDRMISAQFLG</sequence>
<dbReference type="NCBIfam" id="TIGR00536">
    <property type="entry name" value="hemK_fam"/>
    <property type="match status" value="1"/>
</dbReference>
<comment type="catalytic activity">
    <reaction evidence="5">
        <text>L-glutaminyl-[peptide chain release factor] + S-adenosyl-L-methionine = N(5)-methyl-L-glutaminyl-[peptide chain release factor] + S-adenosyl-L-homocysteine + H(+)</text>
        <dbReference type="Rhea" id="RHEA:42896"/>
        <dbReference type="Rhea" id="RHEA-COMP:10271"/>
        <dbReference type="Rhea" id="RHEA-COMP:10272"/>
        <dbReference type="ChEBI" id="CHEBI:15378"/>
        <dbReference type="ChEBI" id="CHEBI:30011"/>
        <dbReference type="ChEBI" id="CHEBI:57856"/>
        <dbReference type="ChEBI" id="CHEBI:59789"/>
        <dbReference type="ChEBI" id="CHEBI:61891"/>
        <dbReference type="EC" id="2.1.1.297"/>
    </reaction>
</comment>
<dbReference type="AlphaFoldDB" id="A0A4U1BYJ1"/>
<dbReference type="GO" id="GO:0032259">
    <property type="term" value="P:methylation"/>
    <property type="evidence" value="ECO:0007669"/>
    <property type="project" value="UniProtKB-KW"/>
</dbReference>
<dbReference type="SUPFAM" id="SSF53335">
    <property type="entry name" value="S-adenosyl-L-methionine-dependent methyltransferases"/>
    <property type="match status" value="1"/>
</dbReference>